<evidence type="ECO:0000313" key="6">
    <source>
        <dbReference type="EMBL" id="MQS18168.1"/>
    </source>
</evidence>
<dbReference type="Pfam" id="PF00467">
    <property type="entry name" value="KOW"/>
    <property type="match status" value="1"/>
</dbReference>
<feature type="domain" description="KOW" evidence="1">
    <location>
        <begin position="6"/>
        <end position="25"/>
    </location>
</feature>
<gene>
    <name evidence="2" type="ORF">F7Q99_38835</name>
    <name evidence="3" type="ORF">F7Q99_39285</name>
    <name evidence="4" type="ORF">F7Q99_39310</name>
    <name evidence="5" type="ORF">F7Q99_39780</name>
    <name evidence="6" type="ORF">F7Q99_39805</name>
    <name evidence="7" type="ORF">F7Q99_39905</name>
    <name evidence="8" type="ORF">F7Q99_40060</name>
    <name evidence="9" type="ORF">F7Q99_40160</name>
</gene>
<name>A0A6N7L6G0_9ACTN</name>
<dbReference type="Gene3D" id="2.30.30.30">
    <property type="match status" value="1"/>
</dbReference>
<evidence type="ECO:0000313" key="4">
    <source>
        <dbReference type="EMBL" id="MQS18080.1"/>
    </source>
</evidence>
<dbReference type="AlphaFoldDB" id="A0A6N7L6G0"/>
<dbReference type="RefSeq" id="WP_153471978.1">
    <property type="nucleotide sequence ID" value="NZ_WBOF01000009.1"/>
</dbReference>
<proteinExistence type="predicted"/>
<evidence type="ECO:0000313" key="5">
    <source>
        <dbReference type="EMBL" id="MQS18163.1"/>
    </source>
</evidence>
<evidence type="ECO:0000313" key="2">
    <source>
        <dbReference type="EMBL" id="MQS17990.1"/>
    </source>
</evidence>
<evidence type="ECO:0000259" key="1">
    <source>
        <dbReference type="Pfam" id="PF00467"/>
    </source>
</evidence>
<keyword evidence="10" id="KW-1185">Reference proteome</keyword>
<dbReference type="InterPro" id="IPR014722">
    <property type="entry name" value="Rib_uL2_dom2"/>
</dbReference>
<dbReference type="GO" id="GO:0005840">
    <property type="term" value="C:ribosome"/>
    <property type="evidence" value="ECO:0007669"/>
    <property type="project" value="UniProtKB-KW"/>
</dbReference>
<evidence type="ECO:0000313" key="7">
    <source>
        <dbReference type="EMBL" id="MQS18187.1"/>
    </source>
</evidence>
<dbReference type="OrthoDB" id="9807419at2"/>
<dbReference type="EMBL" id="WBOF01000019">
    <property type="protein sequence ID" value="MQS18214.1"/>
    <property type="molecule type" value="Genomic_DNA"/>
</dbReference>
<comment type="caution">
    <text evidence="8">The sequence shown here is derived from an EMBL/GenBank/DDBJ whole genome shotgun (WGS) entry which is preliminary data.</text>
</comment>
<dbReference type="InterPro" id="IPR008991">
    <property type="entry name" value="Translation_prot_SH3-like_sf"/>
</dbReference>
<organism evidence="8 10">
    <name type="scientific">Streptomyces kaniharaensis</name>
    <dbReference type="NCBI Taxonomy" id="212423"/>
    <lineage>
        <taxon>Bacteria</taxon>
        <taxon>Bacillati</taxon>
        <taxon>Actinomycetota</taxon>
        <taxon>Actinomycetes</taxon>
        <taxon>Kitasatosporales</taxon>
        <taxon>Streptomycetaceae</taxon>
        <taxon>Streptomyces</taxon>
    </lineage>
</organism>
<evidence type="ECO:0000313" key="8">
    <source>
        <dbReference type="EMBL" id="MQS18214.1"/>
    </source>
</evidence>
<dbReference type="Proteomes" id="UP000450000">
    <property type="component" value="Unassembled WGS sequence"/>
</dbReference>
<sequence>MSSIQVGDEVEVTSGRYAGGRGRVVWVGPEDVEIRGLIGWLAEAFCSLPRVRPADLRRIGPADRA</sequence>
<dbReference type="EMBL" id="WBOF01000017">
    <property type="protein sequence ID" value="MQS18168.1"/>
    <property type="molecule type" value="Genomic_DNA"/>
</dbReference>
<reference evidence="8 10" key="1">
    <citation type="submission" date="2019-09" db="EMBL/GenBank/DDBJ databases">
        <title>Genome Sequences of Streptomyces kaniharaensis ATCC 21070.</title>
        <authorList>
            <person name="Zhu W."/>
            <person name="De Crecy-Lagard V."/>
            <person name="Richards N.G."/>
        </authorList>
    </citation>
    <scope>NUCLEOTIDE SEQUENCE [LARGE SCALE GENOMIC DNA]</scope>
    <source>
        <strain evidence="8 10">SF-557</strain>
    </source>
</reference>
<dbReference type="EMBL" id="WBOF01000017">
    <property type="protein sequence ID" value="MQS18187.1"/>
    <property type="molecule type" value="Genomic_DNA"/>
</dbReference>
<keyword evidence="8" id="KW-0687">Ribonucleoprotein</keyword>
<dbReference type="EMBL" id="WBOF01000016">
    <property type="protein sequence ID" value="MQS18163.1"/>
    <property type="molecule type" value="Genomic_DNA"/>
</dbReference>
<dbReference type="EMBL" id="WBOF01000019">
    <property type="protein sequence ID" value="MQS18233.1"/>
    <property type="molecule type" value="Genomic_DNA"/>
</dbReference>
<evidence type="ECO:0000313" key="10">
    <source>
        <dbReference type="Proteomes" id="UP000450000"/>
    </source>
</evidence>
<dbReference type="EMBL" id="WBOF01000009">
    <property type="protein sequence ID" value="MQS17990.1"/>
    <property type="molecule type" value="Genomic_DNA"/>
</dbReference>
<dbReference type="EMBL" id="WBOF01000013">
    <property type="protein sequence ID" value="MQS18080.1"/>
    <property type="molecule type" value="Genomic_DNA"/>
</dbReference>
<evidence type="ECO:0000313" key="3">
    <source>
        <dbReference type="EMBL" id="MQS18075.1"/>
    </source>
</evidence>
<keyword evidence="8" id="KW-0689">Ribosomal protein</keyword>
<dbReference type="EMBL" id="WBOF01000013">
    <property type="protein sequence ID" value="MQS18075.1"/>
    <property type="molecule type" value="Genomic_DNA"/>
</dbReference>
<dbReference type="InterPro" id="IPR005824">
    <property type="entry name" value="KOW"/>
</dbReference>
<protein>
    <submittedName>
        <fullName evidence="8">Mitochondrial 54S ribosomal protein L40</fullName>
    </submittedName>
</protein>
<accession>A0A6N7L6G0</accession>
<dbReference type="SUPFAM" id="SSF50104">
    <property type="entry name" value="Translation proteins SH3-like domain"/>
    <property type="match status" value="1"/>
</dbReference>
<evidence type="ECO:0000313" key="9">
    <source>
        <dbReference type="EMBL" id="MQS18233.1"/>
    </source>
</evidence>